<dbReference type="InterPro" id="IPR035979">
    <property type="entry name" value="RBD_domain_sf"/>
</dbReference>
<name>A0ABQ8ASD4_BRANA</name>
<dbReference type="SUPFAM" id="SSF54928">
    <property type="entry name" value="RNA-binding domain, RBD"/>
    <property type="match status" value="1"/>
</dbReference>
<dbReference type="SMART" id="SM00360">
    <property type="entry name" value="RRM"/>
    <property type="match status" value="1"/>
</dbReference>
<protein>
    <recommendedName>
        <fullName evidence="2">RRM domain-containing protein</fullName>
    </recommendedName>
</protein>
<feature type="domain" description="RRM" evidence="2">
    <location>
        <begin position="25"/>
        <end position="102"/>
    </location>
</feature>
<comment type="caution">
    <text evidence="3">The sequence shown here is derived from an EMBL/GenBank/DDBJ whole genome shotgun (WGS) entry which is preliminary data.</text>
</comment>
<dbReference type="CDD" id="cd00590">
    <property type="entry name" value="RRM_SF"/>
    <property type="match status" value="1"/>
</dbReference>
<dbReference type="Pfam" id="PF00076">
    <property type="entry name" value="RRM_1"/>
    <property type="match status" value="1"/>
</dbReference>
<evidence type="ECO:0000313" key="4">
    <source>
        <dbReference type="Proteomes" id="UP000824890"/>
    </source>
</evidence>
<dbReference type="PANTHER" id="PTHR48034">
    <property type="entry name" value="TRANSFORMER-2 SEX-DETERMINING PROTEIN-RELATED"/>
    <property type="match status" value="1"/>
</dbReference>
<dbReference type="EMBL" id="JAGKQM010000012">
    <property type="protein sequence ID" value="KAH0895353.1"/>
    <property type="molecule type" value="Genomic_DNA"/>
</dbReference>
<dbReference type="Gene3D" id="3.30.70.330">
    <property type="match status" value="1"/>
</dbReference>
<reference evidence="3 4" key="1">
    <citation type="submission" date="2021-05" db="EMBL/GenBank/DDBJ databases">
        <title>Genome Assembly of Synthetic Allotetraploid Brassica napus Reveals Homoeologous Exchanges between Subgenomes.</title>
        <authorList>
            <person name="Davis J.T."/>
        </authorList>
    </citation>
    <scope>NUCLEOTIDE SEQUENCE [LARGE SCALE GENOMIC DNA]</scope>
    <source>
        <strain evidence="4">cv. Da-Ae</strain>
        <tissue evidence="3">Seedling</tissue>
    </source>
</reference>
<dbReference type="PROSITE" id="PS50102">
    <property type="entry name" value="RRM"/>
    <property type="match status" value="1"/>
</dbReference>
<keyword evidence="1" id="KW-0694">RNA-binding</keyword>
<accession>A0ABQ8ASD4</accession>
<proteinExistence type="predicted"/>
<dbReference type="InterPro" id="IPR050441">
    <property type="entry name" value="RBM"/>
</dbReference>
<dbReference type="InterPro" id="IPR012677">
    <property type="entry name" value="Nucleotide-bd_a/b_plait_sf"/>
</dbReference>
<dbReference type="Proteomes" id="UP000824890">
    <property type="component" value="Unassembled WGS sequence"/>
</dbReference>
<evidence type="ECO:0000256" key="1">
    <source>
        <dbReference type="PROSITE-ProRule" id="PRU00176"/>
    </source>
</evidence>
<keyword evidence="4" id="KW-1185">Reference proteome</keyword>
<gene>
    <name evidence="3" type="ORF">HID58_044921</name>
</gene>
<sequence length="187" mass="21159">MTYGTELKMSNDDCNESSSCPSQFKSLYIGNLDPRVSEGILIQMLSGFGKITRSILAKDYRGESRGFAFVEFESTHSAEQAVEHMNGRLIGQKIIYVERTPKVDEAFTMGAATIAMMSHQNARDRSYLERNKHNACEADRIVEVKQEVKKLEPEVSGLKAELKNEEPKLKTHSSFRNLLRCLFCLKS</sequence>
<dbReference type="InterPro" id="IPR000504">
    <property type="entry name" value="RRM_dom"/>
</dbReference>
<evidence type="ECO:0000259" key="2">
    <source>
        <dbReference type="PROSITE" id="PS50102"/>
    </source>
</evidence>
<evidence type="ECO:0000313" key="3">
    <source>
        <dbReference type="EMBL" id="KAH0895353.1"/>
    </source>
</evidence>
<organism evidence="3 4">
    <name type="scientific">Brassica napus</name>
    <name type="common">Rape</name>
    <dbReference type="NCBI Taxonomy" id="3708"/>
    <lineage>
        <taxon>Eukaryota</taxon>
        <taxon>Viridiplantae</taxon>
        <taxon>Streptophyta</taxon>
        <taxon>Embryophyta</taxon>
        <taxon>Tracheophyta</taxon>
        <taxon>Spermatophyta</taxon>
        <taxon>Magnoliopsida</taxon>
        <taxon>eudicotyledons</taxon>
        <taxon>Gunneridae</taxon>
        <taxon>Pentapetalae</taxon>
        <taxon>rosids</taxon>
        <taxon>malvids</taxon>
        <taxon>Brassicales</taxon>
        <taxon>Brassicaceae</taxon>
        <taxon>Brassiceae</taxon>
        <taxon>Brassica</taxon>
    </lineage>
</organism>